<dbReference type="Pfam" id="PF09992">
    <property type="entry name" value="NAGPA"/>
    <property type="match status" value="1"/>
</dbReference>
<dbReference type="Proteomes" id="UP000198504">
    <property type="component" value="Unassembled WGS sequence"/>
</dbReference>
<feature type="domain" description="Phosphodiester glycosidase" evidence="2">
    <location>
        <begin position="259"/>
        <end position="418"/>
    </location>
</feature>
<dbReference type="PANTHER" id="PTHR40446">
    <property type="entry name" value="N-ACETYLGLUCOSAMINE-1-PHOSPHODIESTER ALPHA-N-ACETYLGLUCOSAMINIDASE"/>
    <property type="match status" value="1"/>
</dbReference>
<gene>
    <name evidence="3" type="ORF">SAMN05421756_11224</name>
</gene>
<dbReference type="EMBL" id="FOFA01000012">
    <property type="protein sequence ID" value="SER29293.1"/>
    <property type="molecule type" value="Genomic_DNA"/>
</dbReference>
<organism evidence="3 4">
    <name type="scientific">Microlunatus flavus</name>
    <dbReference type="NCBI Taxonomy" id="1036181"/>
    <lineage>
        <taxon>Bacteria</taxon>
        <taxon>Bacillati</taxon>
        <taxon>Actinomycetota</taxon>
        <taxon>Actinomycetes</taxon>
        <taxon>Propionibacteriales</taxon>
        <taxon>Propionibacteriaceae</taxon>
        <taxon>Microlunatus</taxon>
    </lineage>
</organism>
<name>A0A1H9N1R8_9ACTN</name>
<evidence type="ECO:0000259" key="2">
    <source>
        <dbReference type="Pfam" id="PF09992"/>
    </source>
</evidence>
<dbReference type="OrthoDB" id="9809781at2"/>
<evidence type="ECO:0000256" key="1">
    <source>
        <dbReference type="SAM" id="SignalP"/>
    </source>
</evidence>
<reference evidence="4" key="1">
    <citation type="submission" date="2016-10" db="EMBL/GenBank/DDBJ databases">
        <authorList>
            <person name="Varghese N."/>
            <person name="Submissions S."/>
        </authorList>
    </citation>
    <scope>NUCLEOTIDE SEQUENCE [LARGE SCALE GENOMIC DNA]</scope>
    <source>
        <strain evidence="4">CGMCC 4.6856</strain>
    </source>
</reference>
<feature type="signal peptide" evidence="1">
    <location>
        <begin position="1"/>
        <end position="34"/>
    </location>
</feature>
<dbReference type="STRING" id="1036181.SAMN05421756_11224"/>
<dbReference type="AlphaFoldDB" id="A0A1H9N1R8"/>
<proteinExistence type="predicted"/>
<dbReference type="RefSeq" id="WP_091186217.1">
    <property type="nucleotide sequence ID" value="NZ_FOFA01000012.1"/>
</dbReference>
<dbReference type="InterPro" id="IPR018711">
    <property type="entry name" value="NAGPA"/>
</dbReference>
<accession>A0A1H9N1R8</accession>
<protein>
    <recommendedName>
        <fullName evidence="2">Phosphodiester glycosidase domain-containing protein</fullName>
    </recommendedName>
</protein>
<dbReference type="PANTHER" id="PTHR40446:SF2">
    <property type="entry name" value="N-ACETYLGLUCOSAMINE-1-PHOSPHODIESTER ALPHA-N-ACETYLGLUCOSAMINIDASE"/>
    <property type="match status" value="1"/>
</dbReference>
<evidence type="ECO:0000313" key="4">
    <source>
        <dbReference type="Proteomes" id="UP000198504"/>
    </source>
</evidence>
<keyword evidence="4" id="KW-1185">Reference proteome</keyword>
<sequence length="422" mass="44232">MPVPHRAHRARRTGAGVVVALTLALVLDAPGAAAADPTLDLGAAGLPEARTTQVLEPGVDLTQVVRGSAPAAPDAIETTVLGPWRVAVLRVDPRTAKGRLVATYGPDLARTETTSDLVASAGALGGVNASYFTYTKNPAYPGDPVGLGLYDGHLLSEPGATSTEVDVLLDARTGRVRFGRTSWSGRVRNTKTRKSLALERLNTPPVVPKGCTKLKDPRRCTRSGDVVRFDRAFAERTPKGRGAEVVLGRDGCVVRASKSRGRRLSAHQTSVQATGRQTKTLLRVGKKGACLRTTSTLRDDRGKTVELAKGLYGVAGRYRLVQGGKVVVKDKPQAFFERNPRTLVGTTASGVVALVTIDGRQTTSVGATLEEAARVAVSLGLTDAVNLDGGGSTTMVVGGRLVGSPSHGDERAVGDALVYVPR</sequence>
<keyword evidence="1" id="KW-0732">Signal</keyword>
<evidence type="ECO:0000313" key="3">
    <source>
        <dbReference type="EMBL" id="SER29293.1"/>
    </source>
</evidence>
<feature type="chain" id="PRO_5011760963" description="Phosphodiester glycosidase domain-containing protein" evidence="1">
    <location>
        <begin position="35"/>
        <end position="422"/>
    </location>
</feature>